<dbReference type="Proteomes" id="UP000265140">
    <property type="component" value="Chromosome 15"/>
</dbReference>
<feature type="domain" description="C2H2-type" evidence="3">
    <location>
        <begin position="2100"/>
        <end position="2123"/>
    </location>
</feature>
<dbReference type="PROSITE" id="PS00028">
    <property type="entry name" value="ZINC_FINGER_C2H2_1"/>
    <property type="match status" value="2"/>
</dbReference>
<dbReference type="Ensembl" id="ENSELUT00000035420.3">
    <property type="protein sequence ID" value="ENSELUP00000024073.3"/>
    <property type="gene ID" value="ENSELUG00000022888.3"/>
</dbReference>
<dbReference type="InterPro" id="IPR042622">
    <property type="entry name" value="Znf106"/>
</dbReference>
<dbReference type="InterPro" id="IPR003604">
    <property type="entry name" value="Matrin/U1-like-C_Znf_C2H2"/>
</dbReference>
<evidence type="ECO:0000256" key="2">
    <source>
        <dbReference type="SAM" id="MobiDB-lite"/>
    </source>
</evidence>
<feature type="compositionally biased region" description="Basic and acidic residues" evidence="2">
    <location>
        <begin position="709"/>
        <end position="719"/>
    </location>
</feature>
<feature type="compositionally biased region" description="Basic and acidic residues" evidence="2">
    <location>
        <begin position="735"/>
        <end position="783"/>
    </location>
</feature>
<accession>A0A3P8Z6H0</accession>
<feature type="compositionally biased region" description="Polar residues" evidence="2">
    <location>
        <begin position="1253"/>
        <end position="1269"/>
    </location>
</feature>
<feature type="compositionally biased region" description="Basic residues" evidence="2">
    <location>
        <begin position="1298"/>
        <end position="1307"/>
    </location>
</feature>
<dbReference type="GO" id="GO:0008286">
    <property type="term" value="P:insulin receptor signaling pathway"/>
    <property type="evidence" value="ECO:0007669"/>
    <property type="project" value="TreeGrafter"/>
</dbReference>
<feature type="compositionally biased region" description="Basic and acidic residues" evidence="2">
    <location>
        <begin position="620"/>
        <end position="644"/>
    </location>
</feature>
<feature type="compositionally biased region" description="Polar residues" evidence="2">
    <location>
        <begin position="920"/>
        <end position="949"/>
    </location>
</feature>
<reference evidence="4" key="3">
    <citation type="submission" date="2025-08" db="UniProtKB">
        <authorList>
            <consortium name="Ensembl"/>
        </authorList>
    </citation>
    <scope>IDENTIFICATION</scope>
</reference>
<dbReference type="GO" id="GO:0016020">
    <property type="term" value="C:membrane"/>
    <property type="evidence" value="ECO:0007669"/>
    <property type="project" value="TreeGrafter"/>
</dbReference>
<feature type="compositionally biased region" description="Polar residues" evidence="2">
    <location>
        <begin position="1647"/>
        <end position="1657"/>
    </location>
</feature>
<feature type="compositionally biased region" description="Basic residues" evidence="2">
    <location>
        <begin position="1633"/>
        <end position="1643"/>
    </location>
</feature>
<dbReference type="Pfam" id="PF12874">
    <property type="entry name" value="zf-met"/>
    <property type="match status" value="1"/>
</dbReference>
<proteinExistence type="predicted"/>
<feature type="compositionally biased region" description="Basic and acidic residues" evidence="2">
    <location>
        <begin position="378"/>
        <end position="389"/>
    </location>
</feature>
<dbReference type="SMART" id="SM00451">
    <property type="entry name" value="ZnF_U1"/>
    <property type="match status" value="2"/>
</dbReference>
<feature type="compositionally biased region" description="Basic and acidic residues" evidence="2">
    <location>
        <begin position="991"/>
        <end position="1000"/>
    </location>
</feature>
<feature type="coiled-coil region" evidence="1">
    <location>
        <begin position="95"/>
        <end position="133"/>
    </location>
</feature>
<reference evidence="4" key="2">
    <citation type="submission" date="2020-02" db="EMBL/GenBank/DDBJ databases">
        <title>Esox lucius (northern pike) genome, fEsoLuc1, primary haplotype.</title>
        <authorList>
            <person name="Myers G."/>
            <person name="Karagic N."/>
            <person name="Meyer A."/>
            <person name="Pippel M."/>
            <person name="Reichard M."/>
            <person name="Winkler S."/>
            <person name="Tracey A."/>
            <person name="Sims Y."/>
            <person name="Howe K."/>
            <person name="Rhie A."/>
            <person name="Formenti G."/>
            <person name="Durbin R."/>
            <person name="Fedrigo O."/>
            <person name="Jarvis E.D."/>
        </authorList>
    </citation>
    <scope>NUCLEOTIDE SEQUENCE [LARGE SCALE GENOMIC DNA]</scope>
</reference>
<name>A0A3P8Z6H0_ESOLU</name>
<dbReference type="PANTHER" id="PTHR14435:SF2">
    <property type="entry name" value="ZINC FINGER PROTEIN 106"/>
    <property type="match status" value="1"/>
</dbReference>
<dbReference type="InterPro" id="IPR013087">
    <property type="entry name" value="Znf_C2H2_type"/>
</dbReference>
<feature type="compositionally biased region" description="Basic and acidic residues" evidence="2">
    <location>
        <begin position="960"/>
        <end position="974"/>
    </location>
</feature>
<feature type="compositionally biased region" description="Pro residues" evidence="2">
    <location>
        <begin position="1728"/>
        <end position="1739"/>
    </location>
</feature>
<dbReference type="InterPro" id="IPR001680">
    <property type="entry name" value="WD40_rpt"/>
</dbReference>
<feature type="compositionally biased region" description="Basic and acidic residues" evidence="2">
    <location>
        <begin position="805"/>
        <end position="875"/>
    </location>
</feature>
<dbReference type="GO" id="GO:0008270">
    <property type="term" value="F:zinc ion binding"/>
    <property type="evidence" value="ECO:0007669"/>
    <property type="project" value="InterPro"/>
</dbReference>
<keyword evidence="5" id="KW-1185">Reference proteome</keyword>
<evidence type="ECO:0000259" key="3">
    <source>
        <dbReference type="PROSITE" id="PS00028"/>
    </source>
</evidence>
<feature type="compositionally biased region" description="Basic and acidic residues" evidence="2">
    <location>
        <begin position="904"/>
        <end position="914"/>
    </location>
</feature>
<dbReference type="InterPro" id="IPR018391">
    <property type="entry name" value="PQQ_b-propeller_rpt"/>
</dbReference>
<evidence type="ECO:0000256" key="1">
    <source>
        <dbReference type="SAM" id="Coils"/>
    </source>
</evidence>
<feature type="compositionally biased region" description="Basic and acidic residues" evidence="2">
    <location>
        <begin position="689"/>
        <end position="700"/>
    </location>
</feature>
<feature type="region of interest" description="Disordered" evidence="2">
    <location>
        <begin position="1406"/>
        <end position="1755"/>
    </location>
</feature>
<dbReference type="KEGG" id="els:105015895"/>
<dbReference type="SMART" id="SM00564">
    <property type="entry name" value="PQQ"/>
    <property type="match status" value="4"/>
</dbReference>
<dbReference type="GO" id="GO:0005829">
    <property type="term" value="C:cytosol"/>
    <property type="evidence" value="ECO:0007669"/>
    <property type="project" value="TreeGrafter"/>
</dbReference>
<dbReference type="InParanoid" id="A0A3P8Z6H0"/>
<reference evidence="5" key="1">
    <citation type="journal article" date="2014" name="PLoS ONE">
        <title>The genome and linkage map of the northern pike (Esox lucius): conserved synteny revealed between the salmonid sister group and the Neoteleostei.</title>
        <authorList>
            <person name="Rondeau E.B."/>
            <person name="Minkley D.R."/>
            <person name="Leong J.S."/>
            <person name="Messmer A.M."/>
            <person name="Jantzen J.R."/>
            <person name="von Schalburg K.R."/>
            <person name="Lemon C."/>
            <person name="Bird N.H."/>
            <person name="Koop B.F."/>
        </authorList>
    </citation>
    <scope>NUCLEOTIDE SEQUENCE</scope>
</reference>
<dbReference type="InterPro" id="IPR036236">
    <property type="entry name" value="Znf_C2H2_sf"/>
</dbReference>
<feature type="compositionally biased region" description="Basic and acidic residues" evidence="2">
    <location>
        <begin position="662"/>
        <end position="676"/>
    </location>
</feature>
<feature type="compositionally biased region" description="Polar residues" evidence="2">
    <location>
        <begin position="1440"/>
        <end position="1449"/>
    </location>
</feature>
<feature type="compositionally biased region" description="Pro residues" evidence="2">
    <location>
        <begin position="1425"/>
        <end position="1436"/>
    </location>
</feature>
<dbReference type="SUPFAM" id="SSF50978">
    <property type="entry name" value="WD40 repeat-like"/>
    <property type="match status" value="1"/>
</dbReference>
<organism evidence="4 5">
    <name type="scientific">Esox lucius</name>
    <name type="common">Northern pike</name>
    <dbReference type="NCBI Taxonomy" id="8010"/>
    <lineage>
        <taxon>Eukaryota</taxon>
        <taxon>Metazoa</taxon>
        <taxon>Chordata</taxon>
        <taxon>Craniata</taxon>
        <taxon>Vertebrata</taxon>
        <taxon>Euteleostomi</taxon>
        <taxon>Actinopterygii</taxon>
        <taxon>Neopterygii</taxon>
        <taxon>Teleostei</taxon>
        <taxon>Protacanthopterygii</taxon>
        <taxon>Esociformes</taxon>
        <taxon>Esocidae</taxon>
        <taxon>Esox</taxon>
    </lineage>
</organism>
<dbReference type="Bgee" id="ENSELUG00000022888">
    <property type="expression patterns" value="Expressed in bone element and 15 other cell types or tissues"/>
</dbReference>
<protein>
    <recommendedName>
        <fullName evidence="3">C2H2-type domain-containing protein</fullName>
    </recommendedName>
</protein>
<evidence type="ECO:0000313" key="4">
    <source>
        <dbReference type="Ensembl" id="ENSELUP00000024073.3"/>
    </source>
</evidence>
<feature type="region of interest" description="Disordered" evidence="2">
    <location>
        <begin position="1189"/>
        <end position="1307"/>
    </location>
</feature>
<dbReference type="InterPro" id="IPR015943">
    <property type="entry name" value="WD40/YVTN_repeat-like_dom_sf"/>
</dbReference>
<dbReference type="GeneTree" id="ENSGT00940000157336"/>
<feature type="compositionally biased region" description="Basic residues" evidence="2">
    <location>
        <begin position="1595"/>
        <end position="1608"/>
    </location>
</feature>
<feature type="region of interest" description="Disordered" evidence="2">
    <location>
        <begin position="1784"/>
        <end position="1803"/>
    </location>
</feature>
<feature type="compositionally biased region" description="Low complexity" evidence="2">
    <location>
        <begin position="536"/>
        <end position="569"/>
    </location>
</feature>
<dbReference type="RefSeq" id="XP_028981278.2">
    <property type="nucleotide sequence ID" value="XM_029125445.2"/>
</dbReference>
<dbReference type="InterPro" id="IPR036322">
    <property type="entry name" value="WD40_repeat_dom_sf"/>
</dbReference>
<dbReference type="CDD" id="cd00200">
    <property type="entry name" value="WD40"/>
    <property type="match status" value="1"/>
</dbReference>
<feature type="compositionally biased region" description="Polar residues" evidence="2">
    <location>
        <begin position="185"/>
        <end position="202"/>
    </location>
</feature>
<dbReference type="GO" id="GO:0003723">
    <property type="term" value="F:RNA binding"/>
    <property type="evidence" value="ECO:0007669"/>
    <property type="project" value="InterPro"/>
</dbReference>
<dbReference type="STRING" id="8010.ENSELUP00000024073"/>
<dbReference type="SMART" id="SM00355">
    <property type="entry name" value="ZnF_C2H2"/>
    <property type="match status" value="4"/>
</dbReference>
<dbReference type="GO" id="GO:0017124">
    <property type="term" value="F:SH3 domain binding"/>
    <property type="evidence" value="ECO:0007669"/>
    <property type="project" value="TreeGrafter"/>
</dbReference>
<evidence type="ECO:0000313" key="5">
    <source>
        <dbReference type="Proteomes" id="UP000265140"/>
    </source>
</evidence>
<feature type="compositionally biased region" description="Pro residues" evidence="2">
    <location>
        <begin position="1573"/>
        <end position="1587"/>
    </location>
</feature>
<feature type="region of interest" description="Disordered" evidence="2">
    <location>
        <begin position="518"/>
        <end position="1020"/>
    </location>
</feature>
<dbReference type="FunCoup" id="A0A3P8Z6H0">
    <property type="interactions" value="1125"/>
</dbReference>
<dbReference type="SUPFAM" id="SSF57667">
    <property type="entry name" value="beta-beta-alpha zinc fingers"/>
    <property type="match status" value="1"/>
</dbReference>
<feature type="compositionally biased region" description="Polar residues" evidence="2">
    <location>
        <begin position="518"/>
        <end position="535"/>
    </location>
</feature>
<keyword evidence="1" id="KW-0175">Coiled coil</keyword>
<feature type="compositionally biased region" description="Polar residues" evidence="2">
    <location>
        <begin position="1743"/>
        <end position="1755"/>
    </location>
</feature>
<dbReference type="Pfam" id="PF00400">
    <property type="entry name" value="WD40"/>
    <property type="match status" value="1"/>
</dbReference>
<sequence>MGRERKCILCQIVYSSKQDMDEHMRSMLHHRELENLKGRDCGHECQVCRVTMVSLTDYANHISSPVHKQRVETAEQEAAGNDQEEEYFDKELVTRIEARRELIRKEEEAAAKRAREQEEWRRKEEEVRTKQEKQLQQWNTARQYFCRSGASLDWRYPKNSAPMPAWQTQGDWDRGSNAYAGPGPWQNQDIRSNWHNSKQGRSATWHASEPPNVSKWTSGERVSPHSRDDWTNYNNKKSGREAFPPQVQQRGERGPWQNSKGGGSTAGQNNGSRRVYGQSGLLCDPAVMEGQRSIEYPDLIDFTRDQPVPDSFFIQHTSGAPFTPQDESTKDGKQNPNGATLGGAGTEHDRPNGLGPKAFSGNPKIDKVHRWSPYPSLSHKDTNTSERIYKGPPPLPILQTPRNLPAQDCNVDLRPKCDIALDPYASKSSGPKPVPSRAGQQHRAGQQMRPPDPSVEGKDLGSSSRSLSMSKGNNGRRDSQTSIFACGSNSTCQKAAKLEGLETGPSNLDATTAKTHLNLTTASKTQVSRASSPKTQASRASSPSPSTTPRSQLSRTSSQDSDQSMSSRRSSQDLARKFGSKSSTPRPEQDKQLTEMLRRAKETLLDKRTSVDLSAKHRRETKEKEGAKKEKESKSQEMKMKKTVPDSQEMEMDTVSNSQEMQKTREIVLHIDEEQQKQQVEGSEGAKFGAKERPKRDQLSRRVRVTRSTRAETTEERTNRFTKANPAEGRTTRSTRVDPAEERISRSTRVDPAEDRTTRSTRVDPAEDRTTRSTRVDPAEERTSSSTRVDPTEERTSRSTTVDPAEDRISRSTRVDPAEERTSRSTRVDPAEERTSRSTRVDPAEERTSRSTRVDPAEERTSRSTKVDPAEERTSRSTRVNPAEERTSRSTRVDPTGKITSRSTRVDPAEERTSRAVADQMQTLVESGTSPSDNPMSLQSVQVSTSTMESPGGATLSLSARDELEEEKRERERGPVAGGGEEAMQISDGRQGSDSDRCRSSDPNTDLHTSSDPSPGSALATTLSKVSLPPVLKKDLTKHVGSKTKIGSHEPNLNIARRIRNVSGTRRGEVEKESGLKPTLRQLISSSGSRRCVNWDQVYQEVHRKKQEQGKGLPRFGIEMVSFYQEGLSQEEENIPLTEGFQWETLFDFRDSEPAVAPVTPRKRSLSESSVAPDRLANLSYLFGGLTRGQDQTVSEEKSTVDGPGRMRRRSSEEQGSTSLRDVQQPKAEGTPCESRAQRKAKGPLAEEPLRSLVQQKADSMMGDSSSGNEHNDTLGAGKKRRAAGDVTCPDVPSSERKNKRMRVKSKKERLQVDQLLAVSLREEELCRSLQGIDNGLIQARAALQAAYVEVQRLLVVKQQVSMEMSTLRSRRIELLQGMRGDFEMPAPDQPRVKSCEEEMPLEDRPLTDAGAQCPDQPSQRPVPLYLPPCSTPPSLSPGHHTQPQTVSSGVVIKQEPLSPGKVGTETEAQSAESPVHHGPHSTTLEPTPMAPPTDCAQSGQADFGRLAHQSASMEPSEENSLAVGGSAESGSPDGVHSVERGVQVTRGDIWDSKPPLALPFNPPSRRSSRTGPPDPVAPPVLPPPLLPQAEVKTVKRVRKLKKKRALRKAQGTDQQPDNSDTELEAEAASSRPARHHRTRRRAAGSSPPQVTTSCSNPNPPGAAEDRREVGVDAPRPPGSPATRPEATGDSDSPLEMVELPQAPPLEVVNIDTSDPEDDNMEVCSLASPPPRPTVPAPDTPVSYSPKNKPQNLACNEVTSTSGMDVSSVTKTCDSDVHLPLSSAKQAKTSSAVSPDVSSEPGEEELLSEGAFKGHQEAVNAMQVHMGLLYTCSGDRTVRAFNLVTRKCVAVFEGHSTKVNCLLVSSGPGLQHRLYSGSSDQTIRCYSLRTKECVDQFSLPDRVLCIHNRWKVLYAGLANGSVVTFSLKTNKQLDVFECHGPRAVSCLATAQEGARKILLVGSYDSTISVRDAKSGLLLRTLEGHSKTVLCMKVVNDLVFSGSSDQLVHAHNIHTGELVRVYKGHSHAVTVVAILGKVMVTACLDKLVRVYELQTHDRLQVYGGHSDMVMCMAIHKSMIYTGCYDGSVQAVKLNLMQNHRCWWHGCSLIFGLLEHLQQHLLQDHASPNTQTFKCRWKNCNELFATRNGSKQGAPKHMLQHTEEECLAELTN</sequence>
<dbReference type="SMART" id="SM00320">
    <property type="entry name" value="WD40"/>
    <property type="match status" value="6"/>
</dbReference>
<dbReference type="FunFam" id="2.130.10.10:FF:000114">
    <property type="entry name" value="zinc finger protein 106 isoform X1"/>
    <property type="match status" value="1"/>
</dbReference>
<dbReference type="CTD" id="437005"/>
<feature type="domain" description="C2H2-type" evidence="3">
    <location>
        <begin position="7"/>
        <end position="29"/>
    </location>
</feature>
<dbReference type="Gene3D" id="2.130.10.10">
    <property type="entry name" value="YVTN repeat-like/Quinoprotein amine dehydrogenase"/>
    <property type="match status" value="2"/>
</dbReference>
<feature type="region of interest" description="Disordered" evidence="2">
    <location>
        <begin position="310"/>
        <end position="409"/>
    </location>
</feature>
<dbReference type="Gene3D" id="3.30.160.60">
    <property type="entry name" value="Classic Zinc Finger"/>
    <property type="match status" value="2"/>
</dbReference>
<dbReference type="PANTHER" id="PTHR14435">
    <property type="entry name" value="ZINC FINGER PROTEIN 106"/>
    <property type="match status" value="1"/>
</dbReference>
<feature type="compositionally biased region" description="Polar residues" evidence="2">
    <location>
        <begin position="1784"/>
        <end position="1797"/>
    </location>
</feature>
<feature type="compositionally biased region" description="Basic and acidic residues" evidence="2">
    <location>
        <begin position="882"/>
        <end position="892"/>
    </location>
</feature>
<feature type="region of interest" description="Disordered" evidence="2">
    <location>
        <begin position="422"/>
        <end position="482"/>
    </location>
</feature>
<reference evidence="4" key="4">
    <citation type="submission" date="2025-09" db="UniProtKB">
        <authorList>
            <consortium name="Ensembl"/>
        </authorList>
    </citation>
    <scope>IDENTIFICATION</scope>
</reference>
<dbReference type="GeneID" id="105015895"/>
<feature type="compositionally biased region" description="Basic and acidic residues" evidence="2">
    <location>
        <begin position="587"/>
        <end position="610"/>
    </location>
</feature>
<dbReference type="OMA" id="ILCDIVY"/>
<feature type="compositionally biased region" description="Polar residues" evidence="2">
    <location>
        <begin position="1001"/>
        <end position="1020"/>
    </location>
</feature>
<feature type="region of interest" description="Disordered" evidence="2">
    <location>
        <begin position="156"/>
        <end position="277"/>
    </location>
</feature>